<dbReference type="AlphaFoldDB" id="A0A7K4BZ89"/>
<accession>A0A7K4BZ89</accession>
<sequence length="63" mass="7296">MTSREEMQIVLERLKTVPAGLKMSIGSKGTFDKFQLMDEVEKNTEIGQLIVNIYMENLRSFKK</sequence>
<organism evidence="1 2">
    <name type="scientific">Candidatus Iainarchaeum sp</name>
    <dbReference type="NCBI Taxonomy" id="3101447"/>
    <lineage>
        <taxon>Archaea</taxon>
        <taxon>Candidatus Iainarchaeota</taxon>
        <taxon>Candidatus Iainarchaeia</taxon>
        <taxon>Candidatus Iainarchaeales</taxon>
        <taxon>Candidatus Iainarchaeaceae</taxon>
        <taxon>Candidatus Iainarchaeum</taxon>
    </lineage>
</organism>
<dbReference type="Proteomes" id="UP000526302">
    <property type="component" value="Unassembled WGS sequence"/>
</dbReference>
<name>A0A7K4BZ89_9ARCH</name>
<evidence type="ECO:0000313" key="2">
    <source>
        <dbReference type="Proteomes" id="UP000526302"/>
    </source>
</evidence>
<protein>
    <submittedName>
        <fullName evidence="1">Uncharacterized protein</fullName>
    </submittedName>
</protein>
<comment type="caution">
    <text evidence="1">The sequence shown here is derived from an EMBL/GenBank/DDBJ whole genome shotgun (WGS) entry which is preliminary data.</text>
</comment>
<dbReference type="EMBL" id="JAAZKV010000015">
    <property type="protein sequence ID" value="NMA44548.1"/>
    <property type="molecule type" value="Genomic_DNA"/>
</dbReference>
<proteinExistence type="predicted"/>
<reference evidence="1 2" key="1">
    <citation type="journal article" date="2020" name="Biotechnol. Biofuels">
        <title>New insights from the biogas microbiome by comprehensive genome-resolved metagenomics of nearly 1600 species originating from multiple anaerobic digesters.</title>
        <authorList>
            <person name="Campanaro S."/>
            <person name="Treu L."/>
            <person name="Rodriguez-R L.M."/>
            <person name="Kovalovszki A."/>
            <person name="Ziels R.M."/>
            <person name="Maus I."/>
            <person name="Zhu X."/>
            <person name="Kougias P.G."/>
            <person name="Basile A."/>
            <person name="Luo G."/>
            <person name="Schluter A."/>
            <person name="Konstantinidis K.T."/>
            <person name="Angelidaki I."/>
        </authorList>
    </citation>
    <scope>NUCLEOTIDE SEQUENCE [LARGE SCALE GENOMIC DNA]</scope>
    <source>
        <strain evidence="1">AS22ysBPME_79</strain>
    </source>
</reference>
<gene>
    <name evidence="1" type="ORF">GX950_01930</name>
</gene>
<evidence type="ECO:0000313" key="1">
    <source>
        <dbReference type="EMBL" id="NMA44548.1"/>
    </source>
</evidence>